<dbReference type="InterPro" id="IPR041657">
    <property type="entry name" value="HTH_17"/>
</dbReference>
<evidence type="ECO:0000313" key="3">
    <source>
        <dbReference type="Proteomes" id="UP000681414"/>
    </source>
</evidence>
<comment type="caution">
    <text evidence="2">The sequence shown here is derived from an EMBL/GenBank/DDBJ whole genome shotgun (WGS) entry which is preliminary data.</text>
</comment>
<dbReference type="RefSeq" id="WP_066294715.1">
    <property type="nucleotide sequence ID" value="NZ_JAGYPG010000001.1"/>
</dbReference>
<dbReference type="AlphaFoldDB" id="A0A942YFK4"/>
<reference evidence="2 3" key="1">
    <citation type="submission" date="2021-05" db="EMBL/GenBank/DDBJ databases">
        <title>Novel Bacillus species.</title>
        <authorList>
            <person name="Liu G."/>
        </authorList>
    </citation>
    <scope>NUCLEOTIDE SEQUENCE [LARGE SCALE GENOMIC DNA]</scope>
    <source>
        <strain evidence="3">FJAT-49780</strain>
    </source>
</reference>
<keyword evidence="3" id="KW-1185">Reference proteome</keyword>
<proteinExistence type="predicted"/>
<name>A0A942YFK4_9BACI</name>
<organism evidence="2 3">
    <name type="scientific">Lederbergia citri</name>
    <dbReference type="NCBI Taxonomy" id="2833580"/>
    <lineage>
        <taxon>Bacteria</taxon>
        <taxon>Bacillati</taxon>
        <taxon>Bacillota</taxon>
        <taxon>Bacilli</taxon>
        <taxon>Bacillales</taxon>
        <taxon>Bacillaceae</taxon>
        <taxon>Lederbergia</taxon>
    </lineage>
</organism>
<sequence length="65" mass="7498">MYKNENEIPLVLTVKDLEDILNIGQTTAYELMNSGQFHVVKVGKQLRVYKSVFLKWLTKGEEIAL</sequence>
<evidence type="ECO:0000259" key="1">
    <source>
        <dbReference type="Pfam" id="PF12728"/>
    </source>
</evidence>
<protein>
    <submittedName>
        <fullName evidence="2">Helix-turn-helix domain-containing protein</fullName>
    </submittedName>
</protein>
<gene>
    <name evidence="2" type="ORF">KHA97_01420</name>
</gene>
<accession>A0A942YFK4</accession>
<dbReference type="Pfam" id="PF12728">
    <property type="entry name" value="HTH_17"/>
    <property type="match status" value="1"/>
</dbReference>
<dbReference type="Proteomes" id="UP000681414">
    <property type="component" value="Unassembled WGS sequence"/>
</dbReference>
<evidence type="ECO:0000313" key="2">
    <source>
        <dbReference type="EMBL" id="MBS4193729.1"/>
    </source>
</evidence>
<dbReference type="EMBL" id="JAGYPG010000001">
    <property type="protein sequence ID" value="MBS4193729.1"/>
    <property type="molecule type" value="Genomic_DNA"/>
</dbReference>
<feature type="domain" description="Helix-turn-helix" evidence="1">
    <location>
        <begin position="11"/>
        <end position="59"/>
    </location>
</feature>